<dbReference type="AlphaFoldDB" id="A0A1Y2FZ84"/>
<reference evidence="8 9" key="1">
    <citation type="submission" date="2016-07" db="EMBL/GenBank/DDBJ databases">
        <title>Pervasive Adenine N6-methylation of Active Genes in Fungi.</title>
        <authorList>
            <consortium name="DOE Joint Genome Institute"/>
            <person name="Mondo S.J."/>
            <person name="Dannebaum R.O."/>
            <person name="Kuo R.C."/>
            <person name="Labutti K."/>
            <person name="Haridas S."/>
            <person name="Kuo A."/>
            <person name="Salamov A."/>
            <person name="Ahrendt S.R."/>
            <person name="Lipzen A."/>
            <person name="Sullivan W."/>
            <person name="Andreopoulos W.B."/>
            <person name="Clum A."/>
            <person name="Lindquist E."/>
            <person name="Daum C."/>
            <person name="Ramamoorthy G.K."/>
            <person name="Gryganskyi A."/>
            <person name="Culley D."/>
            <person name="Magnuson J.K."/>
            <person name="James T.Y."/>
            <person name="O'Malley M.A."/>
            <person name="Stajich J.E."/>
            <person name="Spatafora J.W."/>
            <person name="Visel A."/>
            <person name="Grigoriev I.V."/>
        </authorList>
    </citation>
    <scope>NUCLEOTIDE SEQUENCE [LARGE SCALE GENOMIC DNA]</scope>
    <source>
        <strain evidence="8 9">62-1032</strain>
    </source>
</reference>
<evidence type="ECO:0000256" key="4">
    <source>
        <dbReference type="PROSITE-ProRule" id="PRU00221"/>
    </source>
</evidence>
<dbReference type="Pfam" id="PF21720">
    <property type="entry name" value="MIOS_WD40"/>
    <property type="match status" value="1"/>
</dbReference>
<evidence type="ECO:0000259" key="7">
    <source>
        <dbReference type="Pfam" id="PF21719"/>
    </source>
</evidence>
<name>A0A1Y2FZ84_9BASI</name>
<evidence type="ECO:0000256" key="5">
    <source>
        <dbReference type="SAM" id="MobiDB-lite"/>
    </source>
</evidence>
<dbReference type="InterPro" id="IPR036322">
    <property type="entry name" value="WD40_repeat_dom_sf"/>
</dbReference>
<dbReference type="PANTHER" id="PTHR16453:SF9">
    <property type="entry name" value="GATOR COMPLEX PROTEIN MIOS"/>
    <property type="match status" value="1"/>
</dbReference>
<evidence type="ECO:0000256" key="1">
    <source>
        <dbReference type="ARBA" id="ARBA00009713"/>
    </source>
</evidence>
<dbReference type="Proteomes" id="UP000193467">
    <property type="component" value="Unassembled WGS sequence"/>
</dbReference>
<feature type="region of interest" description="Disordered" evidence="5">
    <location>
        <begin position="150"/>
        <end position="188"/>
    </location>
</feature>
<proteinExistence type="inferred from homology"/>
<dbReference type="FunCoup" id="A0A1Y2FZ84">
    <property type="interactions" value="523"/>
</dbReference>
<organism evidence="8 9">
    <name type="scientific">Leucosporidium creatinivorum</name>
    <dbReference type="NCBI Taxonomy" id="106004"/>
    <lineage>
        <taxon>Eukaryota</taxon>
        <taxon>Fungi</taxon>
        <taxon>Dikarya</taxon>
        <taxon>Basidiomycota</taxon>
        <taxon>Pucciniomycotina</taxon>
        <taxon>Microbotryomycetes</taxon>
        <taxon>Leucosporidiales</taxon>
        <taxon>Leucosporidium</taxon>
    </lineage>
</organism>
<comment type="caution">
    <text evidence="8">The sequence shown here is derived from an EMBL/GenBank/DDBJ whole genome shotgun (WGS) entry which is preliminary data.</text>
</comment>
<dbReference type="SUPFAM" id="SSF50978">
    <property type="entry name" value="WD40 repeat-like"/>
    <property type="match status" value="1"/>
</dbReference>
<dbReference type="PANTHER" id="PTHR16453">
    <property type="entry name" value="WD40 DOMAIN-CONTAINING PROTEIN MIO FAMILY MEMBER"/>
    <property type="match status" value="1"/>
</dbReference>
<keyword evidence="2 4" id="KW-0853">WD repeat</keyword>
<dbReference type="InParanoid" id="A0A1Y2FZ84"/>
<gene>
    <name evidence="8" type="ORF">BCR35DRAFT_323957</name>
</gene>
<dbReference type="InterPro" id="IPR001680">
    <property type="entry name" value="WD40_rpt"/>
</dbReference>
<feature type="compositionally biased region" description="Polar residues" evidence="5">
    <location>
        <begin position="173"/>
        <end position="182"/>
    </location>
</feature>
<dbReference type="STRING" id="106004.A0A1Y2FZ84"/>
<feature type="domain" description="GATOR2 complex protein MIO zinc-ribbon like" evidence="6">
    <location>
        <begin position="944"/>
        <end position="1044"/>
    </location>
</feature>
<keyword evidence="3" id="KW-0677">Repeat</keyword>
<dbReference type="Pfam" id="PF17034">
    <property type="entry name" value="zinc_ribbon_16"/>
    <property type="match status" value="1"/>
</dbReference>
<evidence type="ECO:0000256" key="3">
    <source>
        <dbReference type="ARBA" id="ARBA00022737"/>
    </source>
</evidence>
<dbReference type="OrthoDB" id="341486at2759"/>
<sequence length="1045" mass="112781">MAQPARTKIVVSCPSGSNRFVVGGGSELRLYEWEHSSTHSRFNHLGGTSELGQLRTFAWSPHTAFPDLVAVGLHAGRILLLRLDSSPPATRAHQHGNPPSAVQINIRHSRPCNVVTFSQAEPGLLAVGLEKGRGESLLIYDVEHSARAIESGKDTSNTPSTKPFILQRDGGASHSNSPSGNLEPSPLLSFGSSETVTAAAFLSTSASSSSSPLLAAAMAGKWLRTYDLRSPPSTVTTWGTRAVHCLAPNPFNSQQFASSGEDGIVRLWDLRRPMDALLSFSEVDAGAVSARTRPTIVAKPLVEMKWSQTRKGILTTLERDSHALRVWQVEDGPVARLESGAGEGLTADHGAYEGHAQTAAAADGLRMPVLLGDRRPRNFQNPLTSFAFLPSPHDPTSTHFLGVSRDTSSPGTSGHRLEVIELPATQHSAFIDRGLLVSSDAAPSGFSTFHIDPPPPEVPFTGEEIDSPEGLKANRILLARGRTLSLNVASLPAFDRNRTPRPSGSVTPRRLSRSGDAQAGPAEQDVLSRSGLAALSTDVSVLMRQRVEKGCGSDALANASLCDSSISELWSWIARAEALSKDACLNDYDFRYRGVIPILLGFHSCSSRDASASSTHASTPHHSPKSTSRTIYSDITRSLRKGDEAQTKNAAYSAAASALVQRRKIDGTFAISSSSFASQRKLALQSCGADWEEDYEAVCLRFIKEDNYEAAARHAFFSGHLEKAMLYLKSCKEENVRMLAPILAAYITQKDLKGTDSAYADLCRSLSSDGDTPWIRAMFAFLASGDWRELVDETGLPLKDRVAVALRFLSDSELLPFLQDLGNEALSTGDPEAIVLFGLRGDGLKLLSNFLDRTADVQTVALAVSFVFPGIIRSDRRVQRWIQTYRSALDGLQLYASRAVFDSAQGRRARAAMEQARLSGRHNEAVEVNKALKKAAPPQMLVRCQFCSTNIAPAAQPLSLHGADRGVVSSLGVKSTLCPTCSKSLPACAICLTKPSIHSFAADGSSNLCWCQKCRHGGHTMHVLEWFERSEVCAVADCDCRCRDG</sequence>
<protein>
    <submittedName>
        <fullName evidence="8">Uncharacterized protein</fullName>
    </submittedName>
</protein>
<dbReference type="EMBL" id="MCGR01000006">
    <property type="protein sequence ID" value="ORY89435.1"/>
    <property type="molecule type" value="Genomic_DNA"/>
</dbReference>
<evidence type="ECO:0000313" key="8">
    <source>
        <dbReference type="EMBL" id="ORY89435.1"/>
    </source>
</evidence>
<dbReference type="Gene3D" id="2.130.10.10">
    <property type="entry name" value="YVTN repeat-like/Quinoprotein amine dehydrogenase"/>
    <property type="match status" value="1"/>
</dbReference>
<dbReference type="PROSITE" id="PS50082">
    <property type="entry name" value="WD_REPEATS_2"/>
    <property type="match status" value="1"/>
</dbReference>
<comment type="similarity">
    <text evidence="1">Belongs to the WD repeat mio family.</text>
</comment>
<dbReference type="Pfam" id="PF21719">
    <property type="entry name" value="MIOS_a-sol"/>
    <property type="match status" value="1"/>
</dbReference>
<dbReference type="GO" id="GO:1904263">
    <property type="term" value="P:positive regulation of TORC1 signaling"/>
    <property type="evidence" value="ECO:0007669"/>
    <property type="project" value="TreeGrafter"/>
</dbReference>
<dbReference type="GO" id="GO:0005737">
    <property type="term" value="C:cytoplasm"/>
    <property type="evidence" value="ECO:0007669"/>
    <property type="project" value="TreeGrafter"/>
</dbReference>
<dbReference type="InterPro" id="IPR015943">
    <property type="entry name" value="WD40/YVTN_repeat-like_dom_sf"/>
</dbReference>
<dbReference type="InterPro" id="IPR037593">
    <property type="entry name" value="MIOS/Sea4"/>
</dbReference>
<evidence type="ECO:0000259" key="6">
    <source>
        <dbReference type="Pfam" id="PF17034"/>
    </source>
</evidence>
<feature type="region of interest" description="Disordered" evidence="5">
    <location>
        <begin position="494"/>
        <end position="526"/>
    </location>
</feature>
<feature type="repeat" description="WD" evidence="4">
    <location>
        <begin position="252"/>
        <end position="271"/>
    </location>
</feature>
<keyword evidence="9" id="KW-1185">Reference proteome</keyword>
<evidence type="ECO:0000313" key="9">
    <source>
        <dbReference type="Proteomes" id="UP000193467"/>
    </source>
</evidence>
<dbReference type="InterPro" id="IPR049092">
    <property type="entry name" value="MIOS_a-sol"/>
</dbReference>
<accession>A0A1Y2FZ84</accession>
<dbReference type="InterPro" id="IPR031488">
    <property type="entry name" value="Zn_ribbon_mio"/>
</dbReference>
<dbReference type="SMART" id="SM00320">
    <property type="entry name" value="WD40"/>
    <property type="match status" value="3"/>
</dbReference>
<feature type="domain" description="MIOS-like alpha-solenoid" evidence="7">
    <location>
        <begin position="677"/>
        <end position="808"/>
    </location>
</feature>
<evidence type="ECO:0000256" key="2">
    <source>
        <dbReference type="ARBA" id="ARBA00022574"/>
    </source>
</evidence>
<dbReference type="CDD" id="cd16691">
    <property type="entry name" value="mRING-H2-C3H3C2_Mio"/>
    <property type="match status" value="1"/>
</dbReference>